<gene>
    <name evidence="2" type="ORF">MNOR_LOCUS20664</name>
</gene>
<organism evidence="2 3">
    <name type="scientific">Meganyctiphanes norvegica</name>
    <name type="common">Northern krill</name>
    <name type="synonym">Thysanopoda norvegica</name>
    <dbReference type="NCBI Taxonomy" id="48144"/>
    <lineage>
        <taxon>Eukaryota</taxon>
        <taxon>Metazoa</taxon>
        <taxon>Ecdysozoa</taxon>
        <taxon>Arthropoda</taxon>
        <taxon>Crustacea</taxon>
        <taxon>Multicrustacea</taxon>
        <taxon>Malacostraca</taxon>
        <taxon>Eumalacostraca</taxon>
        <taxon>Eucarida</taxon>
        <taxon>Euphausiacea</taxon>
        <taxon>Euphausiidae</taxon>
        <taxon>Meganyctiphanes</taxon>
    </lineage>
</organism>
<dbReference type="EMBL" id="CAXKWB010016113">
    <property type="protein sequence ID" value="CAL4115486.1"/>
    <property type="molecule type" value="Genomic_DNA"/>
</dbReference>
<evidence type="ECO:0000313" key="3">
    <source>
        <dbReference type="Proteomes" id="UP001497623"/>
    </source>
</evidence>
<sequence>VDYTWVLDDQDSESEKDEEDAPISKELEIQWILDDPINNIETDRNDDLSVNKEDFTWVLDDPVSEIGYDEEDIHTRMDIDYRWILDDPASEEEATLGSLSDGDDQRNDKHQRRNPCSCKQKKCYSKFNVIELDEIHKTFWNKDKNDRRQWIYDHVIQTRTKRRYVKANDSPSKRKFSRKYMFPQKK</sequence>
<comment type="caution">
    <text evidence="2">The sequence shown here is derived from an EMBL/GenBank/DDBJ whole genome shotgun (WGS) entry which is preliminary data.</text>
</comment>
<reference evidence="2 3" key="1">
    <citation type="submission" date="2024-05" db="EMBL/GenBank/DDBJ databases">
        <authorList>
            <person name="Wallberg A."/>
        </authorList>
    </citation>
    <scope>NUCLEOTIDE SEQUENCE [LARGE SCALE GENOMIC DNA]</scope>
</reference>
<feature type="region of interest" description="Disordered" evidence="1">
    <location>
        <begin position="1"/>
        <end position="23"/>
    </location>
</feature>
<name>A0AAV2R484_MEGNR</name>
<feature type="non-terminal residue" evidence="2">
    <location>
        <position position="186"/>
    </location>
</feature>
<feature type="region of interest" description="Disordered" evidence="1">
    <location>
        <begin position="167"/>
        <end position="186"/>
    </location>
</feature>
<protein>
    <submittedName>
        <fullName evidence="2">Uncharacterized protein</fullName>
    </submittedName>
</protein>
<dbReference type="Proteomes" id="UP001497623">
    <property type="component" value="Unassembled WGS sequence"/>
</dbReference>
<proteinExistence type="predicted"/>
<evidence type="ECO:0000313" key="2">
    <source>
        <dbReference type="EMBL" id="CAL4115486.1"/>
    </source>
</evidence>
<feature type="compositionally biased region" description="Acidic residues" evidence="1">
    <location>
        <begin position="8"/>
        <end position="21"/>
    </location>
</feature>
<accession>A0AAV2R484</accession>
<dbReference type="AlphaFoldDB" id="A0AAV2R484"/>
<feature type="non-terminal residue" evidence="2">
    <location>
        <position position="1"/>
    </location>
</feature>
<feature type="compositionally biased region" description="Basic residues" evidence="1">
    <location>
        <begin position="173"/>
        <end position="186"/>
    </location>
</feature>
<keyword evidence="3" id="KW-1185">Reference proteome</keyword>
<evidence type="ECO:0000256" key="1">
    <source>
        <dbReference type="SAM" id="MobiDB-lite"/>
    </source>
</evidence>
<feature type="region of interest" description="Disordered" evidence="1">
    <location>
        <begin position="93"/>
        <end position="116"/>
    </location>
</feature>